<dbReference type="Proteomes" id="UP001595914">
    <property type="component" value="Unassembled WGS sequence"/>
</dbReference>
<keyword evidence="3" id="KW-0547">Nucleotide-binding</keyword>
<dbReference type="PROSITE" id="PS50893">
    <property type="entry name" value="ABC_TRANSPORTER_2"/>
    <property type="match status" value="1"/>
</dbReference>
<name>A0ABV9FWR5_9NOCA</name>
<evidence type="ECO:0000256" key="2">
    <source>
        <dbReference type="ARBA" id="ARBA00022448"/>
    </source>
</evidence>
<proteinExistence type="inferred from homology"/>
<dbReference type="Pfam" id="PF00005">
    <property type="entry name" value="ABC_tran"/>
    <property type="match status" value="1"/>
</dbReference>
<reference evidence="8" key="1">
    <citation type="journal article" date="2019" name="Int. J. Syst. Evol. Microbiol.">
        <title>The Global Catalogue of Microorganisms (GCM) 10K type strain sequencing project: providing services to taxonomists for standard genome sequencing and annotation.</title>
        <authorList>
            <consortium name="The Broad Institute Genomics Platform"/>
            <consortium name="The Broad Institute Genome Sequencing Center for Infectious Disease"/>
            <person name="Wu L."/>
            <person name="Ma J."/>
        </authorList>
    </citation>
    <scope>NUCLEOTIDE SEQUENCE [LARGE SCALE GENOMIC DNA]</scope>
    <source>
        <strain evidence="8">CCUG 54520</strain>
    </source>
</reference>
<comment type="similarity">
    <text evidence="1">Belongs to the ABC transporter superfamily.</text>
</comment>
<dbReference type="GO" id="GO:0005524">
    <property type="term" value="F:ATP binding"/>
    <property type="evidence" value="ECO:0007669"/>
    <property type="project" value="UniProtKB-KW"/>
</dbReference>
<keyword evidence="8" id="KW-1185">Reference proteome</keyword>
<dbReference type="InterPro" id="IPR003439">
    <property type="entry name" value="ABC_transporter-like_ATP-bd"/>
</dbReference>
<keyword evidence="4 7" id="KW-0067">ATP-binding</keyword>
<feature type="domain" description="ABC transporter" evidence="6">
    <location>
        <begin position="16"/>
        <end position="241"/>
    </location>
</feature>
<evidence type="ECO:0000313" key="8">
    <source>
        <dbReference type="Proteomes" id="UP001595914"/>
    </source>
</evidence>
<evidence type="ECO:0000256" key="1">
    <source>
        <dbReference type="ARBA" id="ARBA00005417"/>
    </source>
</evidence>
<evidence type="ECO:0000256" key="4">
    <source>
        <dbReference type="ARBA" id="ARBA00022840"/>
    </source>
</evidence>
<dbReference type="SUPFAM" id="SSF52540">
    <property type="entry name" value="P-loop containing nucleoside triphosphate hydrolases"/>
    <property type="match status" value="1"/>
</dbReference>
<feature type="compositionally biased region" description="Polar residues" evidence="5">
    <location>
        <begin position="317"/>
        <end position="330"/>
    </location>
</feature>
<comment type="caution">
    <text evidence="7">The sequence shown here is derived from an EMBL/GenBank/DDBJ whole genome shotgun (WGS) entry which is preliminary data.</text>
</comment>
<dbReference type="Gene3D" id="3.40.50.300">
    <property type="entry name" value="P-loop containing nucleotide triphosphate hydrolases"/>
    <property type="match status" value="1"/>
</dbReference>
<sequence>MIAGERTGTAHARPALEAVGLSKQFGAVSAVSDLSFTVPAGSITALLGPPGAGKSTTLRMLLGLVAPTAGTATVTGVPFAALPRPAATVGAVLDTLGLHPRRTAFGHLQVYAAAAGVPDARAHEVLALVGLEPAGRLQAGTFTLDMLQRLALAGALLGNPRILVLDEPATGLAPGGAAWLREFLRAFAADGRTVLLASHRLGAVEQTADRLVVIGDGRLVHRCDTDELRRSHTGRVLVASENPARLALALGAEGIADARMLPDGRLAVGGTTEAEVAGIAAAAQVRTTGFVTEHVDLERVFEAMTAPQYPAEPRHPTGQQYPTEPQGSRR</sequence>
<dbReference type="PANTHER" id="PTHR43335">
    <property type="entry name" value="ABC TRANSPORTER, ATP-BINDING PROTEIN"/>
    <property type="match status" value="1"/>
</dbReference>
<evidence type="ECO:0000259" key="6">
    <source>
        <dbReference type="PROSITE" id="PS50893"/>
    </source>
</evidence>
<evidence type="ECO:0000256" key="5">
    <source>
        <dbReference type="SAM" id="MobiDB-lite"/>
    </source>
</evidence>
<evidence type="ECO:0000256" key="3">
    <source>
        <dbReference type="ARBA" id="ARBA00022741"/>
    </source>
</evidence>
<dbReference type="InterPro" id="IPR003593">
    <property type="entry name" value="AAA+_ATPase"/>
</dbReference>
<dbReference type="RefSeq" id="WP_378419409.1">
    <property type="nucleotide sequence ID" value="NZ_JBHSFO010000012.1"/>
</dbReference>
<evidence type="ECO:0000313" key="7">
    <source>
        <dbReference type="EMBL" id="MFC4605683.1"/>
    </source>
</evidence>
<feature type="region of interest" description="Disordered" evidence="5">
    <location>
        <begin position="307"/>
        <end position="330"/>
    </location>
</feature>
<dbReference type="EMBL" id="JBHSFO010000012">
    <property type="protein sequence ID" value="MFC4605683.1"/>
    <property type="molecule type" value="Genomic_DNA"/>
</dbReference>
<dbReference type="InterPro" id="IPR027417">
    <property type="entry name" value="P-loop_NTPase"/>
</dbReference>
<gene>
    <name evidence="7" type="ORF">ACFO6S_18435</name>
</gene>
<dbReference type="SMART" id="SM00382">
    <property type="entry name" value="AAA"/>
    <property type="match status" value="1"/>
</dbReference>
<accession>A0ABV9FWR5</accession>
<protein>
    <submittedName>
        <fullName evidence="7">ABC transporter ATP-binding protein</fullName>
    </submittedName>
</protein>
<keyword evidence="2" id="KW-0813">Transport</keyword>
<dbReference type="PANTHER" id="PTHR43335:SF4">
    <property type="entry name" value="ABC TRANSPORTER, ATP-BINDING PROTEIN"/>
    <property type="match status" value="1"/>
</dbReference>
<organism evidence="7 8">
    <name type="scientific">Rhodococcus kronopolitis</name>
    <dbReference type="NCBI Taxonomy" id="1460226"/>
    <lineage>
        <taxon>Bacteria</taxon>
        <taxon>Bacillati</taxon>
        <taxon>Actinomycetota</taxon>
        <taxon>Actinomycetes</taxon>
        <taxon>Mycobacteriales</taxon>
        <taxon>Nocardiaceae</taxon>
        <taxon>Rhodococcus</taxon>
    </lineage>
</organism>